<dbReference type="GO" id="GO:0008757">
    <property type="term" value="F:S-adenosylmethionine-dependent methyltransferase activity"/>
    <property type="evidence" value="ECO:0007669"/>
    <property type="project" value="TreeGrafter"/>
</dbReference>
<dbReference type="RefSeq" id="WP_068362731.1">
    <property type="nucleotide sequence ID" value="NZ_FOJN01000014.1"/>
</dbReference>
<dbReference type="GO" id="GO:0032259">
    <property type="term" value="P:methylation"/>
    <property type="evidence" value="ECO:0007669"/>
    <property type="project" value="UniProtKB-KW"/>
</dbReference>
<dbReference type="GO" id="GO:0008171">
    <property type="term" value="F:O-methyltransferase activity"/>
    <property type="evidence" value="ECO:0007669"/>
    <property type="project" value="InterPro"/>
</dbReference>
<dbReference type="PROSITE" id="PS51682">
    <property type="entry name" value="SAM_OMT_I"/>
    <property type="match status" value="1"/>
</dbReference>
<keyword evidence="1 4" id="KW-0489">Methyltransferase</keyword>
<dbReference type="SUPFAM" id="SSF53335">
    <property type="entry name" value="S-adenosyl-L-methionine-dependent methyltransferases"/>
    <property type="match status" value="1"/>
</dbReference>
<name>A0A1I0U9R9_9NOCA</name>
<keyword evidence="2 4" id="KW-0808">Transferase</keyword>
<evidence type="ECO:0000313" key="5">
    <source>
        <dbReference type="Proteomes" id="UP000182054"/>
    </source>
</evidence>
<sequence length="268" mass="28648">MTDAPRPVTPVSLVAAELTDLCRTLDDDAVGAEAAGRLRRVRDLAAGLDPYLDAMTTPPSSALADLEERTRRHVWSEGPLEQEMLSGHLEGWFLRFLVGMTGARDVLEIGMFTGYSALAMAEELPGGGRVVACEVDDSVADFARACFAASPVGDRIDVRVGPAADTLARAARAGESFDLVFVDADKPGYARYLDLLLTTDLLRPGGLIAVDNTLLQGEPYCGAGTPNGRAIASFNEAVAADPRLEQVLIPLRDGVTLIRRARVREQPS</sequence>
<dbReference type="Proteomes" id="UP000182054">
    <property type="component" value="Unassembled WGS sequence"/>
</dbReference>
<keyword evidence="3" id="KW-0949">S-adenosyl-L-methionine</keyword>
<dbReference type="PANTHER" id="PTHR10509">
    <property type="entry name" value="O-METHYLTRANSFERASE-RELATED"/>
    <property type="match status" value="1"/>
</dbReference>
<protein>
    <submittedName>
        <fullName evidence="4">Predicted O-methyltransferase YrrM</fullName>
    </submittedName>
</protein>
<organism evidence="4 5">
    <name type="scientific">Rhodococcoides kroppenstedtii</name>
    <dbReference type="NCBI Taxonomy" id="293050"/>
    <lineage>
        <taxon>Bacteria</taxon>
        <taxon>Bacillati</taxon>
        <taxon>Actinomycetota</taxon>
        <taxon>Actinomycetes</taxon>
        <taxon>Mycobacteriales</taxon>
        <taxon>Nocardiaceae</taxon>
        <taxon>Rhodococcoides</taxon>
    </lineage>
</organism>
<dbReference type="GeneID" id="85487145"/>
<dbReference type="OrthoDB" id="9799672at2"/>
<dbReference type="Gene3D" id="3.40.50.150">
    <property type="entry name" value="Vaccinia Virus protein VP39"/>
    <property type="match status" value="1"/>
</dbReference>
<proteinExistence type="predicted"/>
<dbReference type="InterPro" id="IPR002935">
    <property type="entry name" value="SAM_O-MeTrfase"/>
</dbReference>
<evidence type="ECO:0000256" key="2">
    <source>
        <dbReference type="ARBA" id="ARBA00022679"/>
    </source>
</evidence>
<reference evidence="4 5" key="1">
    <citation type="submission" date="2016-10" db="EMBL/GenBank/DDBJ databases">
        <authorList>
            <person name="de Groot N.N."/>
        </authorList>
    </citation>
    <scope>NUCLEOTIDE SEQUENCE [LARGE SCALE GENOMIC DNA]</scope>
    <source>
        <strain evidence="4 5">DSM 44908</strain>
    </source>
</reference>
<dbReference type="InterPro" id="IPR050362">
    <property type="entry name" value="Cation-dep_OMT"/>
</dbReference>
<dbReference type="PANTHER" id="PTHR10509:SF14">
    <property type="entry name" value="CAFFEOYL-COA O-METHYLTRANSFERASE 3-RELATED"/>
    <property type="match status" value="1"/>
</dbReference>
<gene>
    <name evidence="4" type="ORF">SAMN05444374_11499</name>
</gene>
<dbReference type="EMBL" id="FOJN01000014">
    <property type="protein sequence ID" value="SFA59956.1"/>
    <property type="molecule type" value="Genomic_DNA"/>
</dbReference>
<evidence type="ECO:0000313" key="4">
    <source>
        <dbReference type="EMBL" id="SFA59956.1"/>
    </source>
</evidence>
<accession>A0A1I0U9R9</accession>
<dbReference type="InterPro" id="IPR029063">
    <property type="entry name" value="SAM-dependent_MTases_sf"/>
</dbReference>
<evidence type="ECO:0000256" key="3">
    <source>
        <dbReference type="ARBA" id="ARBA00022691"/>
    </source>
</evidence>
<dbReference type="AlphaFoldDB" id="A0A1I0U9R9"/>
<dbReference type="CDD" id="cd02440">
    <property type="entry name" value="AdoMet_MTases"/>
    <property type="match status" value="1"/>
</dbReference>
<evidence type="ECO:0000256" key="1">
    <source>
        <dbReference type="ARBA" id="ARBA00022603"/>
    </source>
</evidence>
<dbReference type="Pfam" id="PF01596">
    <property type="entry name" value="Methyltransf_3"/>
    <property type="match status" value="1"/>
</dbReference>